<dbReference type="AlphaFoldDB" id="A0A8A4TV81"/>
<evidence type="ECO:0000313" key="2">
    <source>
        <dbReference type="EMBL" id="QTD53430.1"/>
    </source>
</evidence>
<feature type="domain" description="Glycosyltransferase subfamily 4-like N-terminal" evidence="1">
    <location>
        <begin position="27"/>
        <end position="195"/>
    </location>
</feature>
<dbReference type="Gene3D" id="3.40.50.2000">
    <property type="entry name" value="Glycogen Phosphorylase B"/>
    <property type="match status" value="2"/>
</dbReference>
<dbReference type="Pfam" id="PF13692">
    <property type="entry name" value="Glyco_trans_1_4"/>
    <property type="match status" value="1"/>
</dbReference>
<dbReference type="InterPro" id="IPR050194">
    <property type="entry name" value="Glycosyltransferase_grp1"/>
</dbReference>
<dbReference type="SUPFAM" id="SSF53756">
    <property type="entry name" value="UDP-Glycosyltransferase/glycogen phosphorylase"/>
    <property type="match status" value="1"/>
</dbReference>
<proteinExistence type="predicted"/>
<dbReference type="PANTHER" id="PTHR45947:SF3">
    <property type="entry name" value="SULFOQUINOVOSYL TRANSFERASE SQD2"/>
    <property type="match status" value="1"/>
</dbReference>
<name>A0A8A4TV81_SULCO</name>
<organism evidence="2 3">
    <name type="scientific">Sulfidibacter corallicola</name>
    <dbReference type="NCBI Taxonomy" id="2818388"/>
    <lineage>
        <taxon>Bacteria</taxon>
        <taxon>Pseudomonadati</taxon>
        <taxon>Acidobacteriota</taxon>
        <taxon>Holophagae</taxon>
        <taxon>Acanthopleuribacterales</taxon>
        <taxon>Acanthopleuribacteraceae</taxon>
        <taxon>Sulfidibacter</taxon>
    </lineage>
</organism>
<reference evidence="2" key="1">
    <citation type="submission" date="2021-03" db="EMBL/GenBank/DDBJ databases">
        <title>Acanthopleuribacteraceae sp. M133.</title>
        <authorList>
            <person name="Wang G."/>
        </authorList>
    </citation>
    <scope>NUCLEOTIDE SEQUENCE</scope>
    <source>
        <strain evidence="2">M133</strain>
    </source>
</reference>
<dbReference type="PANTHER" id="PTHR45947">
    <property type="entry name" value="SULFOQUINOVOSYL TRANSFERASE SQD2"/>
    <property type="match status" value="1"/>
</dbReference>
<evidence type="ECO:0000259" key="1">
    <source>
        <dbReference type="Pfam" id="PF13439"/>
    </source>
</evidence>
<sequence length="415" mass="45936">MTQASASPKPFRPLTIAVVTETYPPEINGVSKTIGRMVEGLLARGHQIHLFRPRRSGESCECDREGLQVVTLPGARIPFYRELRFGLPMVRTLMHHWRRHRPDVVQVVTEGPLGWAAVSAAKKLNLPVVTEFHTNFHAYSNYYRLGLISKIVAKYLKYFHNRMGQTLVPTLEMKQRLGAEGYQDLSVVGRGIDPNLFNPERRSADLRASWGLKAGDRAVIYVGRIAPEKNIALALEAFEAMRRRDPRLVFVAVGDGPARPQLEQQYPHAIFAGMRKGEDLASHYASGDIFLFPSVTETFGNVVLEAMASGLAIVAFDYAAANLYLTDGVSALLAPFNVAEAFVARAESLAVNPEIVHQLRGEVREPAQACSWARIIADLEAVLTKHDEGEGAHHARLEAKANLVAHGPDRRPMVP</sequence>
<protein>
    <submittedName>
        <fullName evidence="2">Glycosyltransferase family 1 protein</fullName>
    </submittedName>
</protein>
<dbReference type="GO" id="GO:0016757">
    <property type="term" value="F:glycosyltransferase activity"/>
    <property type="evidence" value="ECO:0007669"/>
    <property type="project" value="UniProtKB-ARBA"/>
</dbReference>
<keyword evidence="3" id="KW-1185">Reference proteome</keyword>
<accession>A0A8A4TV81</accession>
<gene>
    <name evidence="2" type="ORF">J3U87_13325</name>
</gene>
<dbReference type="Pfam" id="PF13439">
    <property type="entry name" value="Glyco_transf_4"/>
    <property type="match status" value="1"/>
</dbReference>
<dbReference type="CDD" id="cd03814">
    <property type="entry name" value="GT4-like"/>
    <property type="match status" value="1"/>
</dbReference>
<dbReference type="RefSeq" id="WP_237383532.1">
    <property type="nucleotide sequence ID" value="NZ_CP071793.1"/>
</dbReference>
<dbReference type="InterPro" id="IPR028098">
    <property type="entry name" value="Glyco_trans_4-like_N"/>
</dbReference>
<evidence type="ECO:0000313" key="3">
    <source>
        <dbReference type="Proteomes" id="UP000663929"/>
    </source>
</evidence>
<dbReference type="Proteomes" id="UP000663929">
    <property type="component" value="Chromosome"/>
</dbReference>
<dbReference type="KEGG" id="scor:J3U87_13325"/>
<dbReference type="EMBL" id="CP071793">
    <property type="protein sequence ID" value="QTD53430.1"/>
    <property type="molecule type" value="Genomic_DNA"/>
</dbReference>